<keyword evidence="2" id="KW-1185">Reference proteome</keyword>
<proteinExistence type="predicted"/>
<comment type="caution">
    <text evidence="1">The sequence shown here is derived from an EMBL/GenBank/DDBJ whole genome shotgun (WGS) entry which is preliminary data.</text>
</comment>
<name>A0A813M8T6_9BILA</name>
<gene>
    <name evidence="1" type="ORF">OXX778_LOCUS1028</name>
</gene>
<sequence>MSHGCCSSDFGMGLDSCGINNFTGCSTRSAVLTTCVQGVKEQSLKDKNKNTKKKVTRLDELNTFYDKLNATLQKVSAQSTENKKLLEKFKQVLGKGYLTIIFDCKKPSYYGLNNKMVQIQSNDLIKLLKSSDNCSEQSDNLWHFHGNKNLISTYDNKAKNLSSSVLPMERMMTFFHDLGLCDNFMKLMKHPSYFNKAYKKPPQCLAKEDVSKKGKDNDELPARPEAPKFGFHPQFQHFQQQQFNPWARFAQFQQFQCRPGGG</sequence>
<accession>A0A813M8T6</accession>
<dbReference type="Proteomes" id="UP000663879">
    <property type="component" value="Unassembled WGS sequence"/>
</dbReference>
<dbReference type="AlphaFoldDB" id="A0A813M8T6"/>
<protein>
    <submittedName>
        <fullName evidence="1">Uncharacterized protein</fullName>
    </submittedName>
</protein>
<dbReference type="EMBL" id="CAJNOC010000059">
    <property type="protein sequence ID" value="CAF0710883.1"/>
    <property type="molecule type" value="Genomic_DNA"/>
</dbReference>
<evidence type="ECO:0000313" key="1">
    <source>
        <dbReference type="EMBL" id="CAF0710883.1"/>
    </source>
</evidence>
<evidence type="ECO:0000313" key="2">
    <source>
        <dbReference type="Proteomes" id="UP000663879"/>
    </source>
</evidence>
<organism evidence="1 2">
    <name type="scientific">Brachionus calyciflorus</name>
    <dbReference type="NCBI Taxonomy" id="104777"/>
    <lineage>
        <taxon>Eukaryota</taxon>
        <taxon>Metazoa</taxon>
        <taxon>Spiralia</taxon>
        <taxon>Gnathifera</taxon>
        <taxon>Rotifera</taxon>
        <taxon>Eurotatoria</taxon>
        <taxon>Monogononta</taxon>
        <taxon>Pseudotrocha</taxon>
        <taxon>Ploima</taxon>
        <taxon>Brachionidae</taxon>
        <taxon>Brachionus</taxon>
    </lineage>
</organism>
<dbReference type="OrthoDB" id="10545472at2759"/>
<reference evidence="1" key="1">
    <citation type="submission" date="2021-02" db="EMBL/GenBank/DDBJ databases">
        <authorList>
            <person name="Nowell W R."/>
        </authorList>
    </citation>
    <scope>NUCLEOTIDE SEQUENCE</scope>
    <source>
        <strain evidence="1">Ploen Becks lab</strain>
    </source>
</reference>